<dbReference type="EMBL" id="VSSQ01081690">
    <property type="protein sequence ID" value="MPN30542.1"/>
    <property type="molecule type" value="Genomic_DNA"/>
</dbReference>
<reference evidence="1" key="1">
    <citation type="submission" date="2019-08" db="EMBL/GenBank/DDBJ databases">
        <authorList>
            <person name="Kucharzyk K."/>
            <person name="Murdoch R.W."/>
            <person name="Higgins S."/>
            <person name="Loffler F."/>
        </authorList>
    </citation>
    <scope>NUCLEOTIDE SEQUENCE</scope>
</reference>
<evidence type="ECO:0000313" key="1">
    <source>
        <dbReference type="EMBL" id="MPN30542.1"/>
    </source>
</evidence>
<organism evidence="1">
    <name type="scientific">bioreactor metagenome</name>
    <dbReference type="NCBI Taxonomy" id="1076179"/>
    <lineage>
        <taxon>unclassified sequences</taxon>
        <taxon>metagenomes</taxon>
        <taxon>ecological metagenomes</taxon>
    </lineage>
</organism>
<comment type="caution">
    <text evidence="1">The sequence shown here is derived from an EMBL/GenBank/DDBJ whole genome shotgun (WGS) entry which is preliminary data.</text>
</comment>
<proteinExistence type="predicted"/>
<accession>A0A645GWX5</accession>
<sequence length="189" mass="19597">MVGGAYVVAGAGVLPVVENDVADLRDFALVLLPRGERVVLVELNHSLAPAFGRHNVGKSELDRDRRDERRAPCVRVFHGVAPGEGLMGIVKVYDLPVRAVRLVISEVTPGRGDDELPNFPLGHNFTPEPLRAAVTAASVAEALAGGAAPSVVPSSVGSDSLSSITFFASCAASIAFATAAASILPSVMM</sequence>
<dbReference type="AlphaFoldDB" id="A0A645GWX5"/>
<gene>
    <name evidence="1" type="ORF">SDC9_178013</name>
</gene>
<name>A0A645GWX5_9ZZZZ</name>
<protein>
    <submittedName>
        <fullName evidence="1">Uncharacterized protein</fullName>
    </submittedName>
</protein>